<sequence>MIGTRDVFSDPRGSVVKIFNTAQHPNWVMPWQAGVVESSTGSGAVIELPGRAGSNGILTAAHVVANARFLQLQRSSDRFSSERSQARVAAICHEIDLALLVPEGESWAEMKPLAVASADRLPQIFDRVRVCGYPVGGNACSVTEGVVSRIEVQEYSHSLRPALALTVDAAINSGNSGGPLLDARTGEIVGVAFQKLVAQGVELQGHAVPAPLICQFLRQVAAAASLTLGVAAPLQVRMPCLGCDFQTLEPLALRRSLGLKDSQAGILVLSGPPGNCVPPGPQGQQQQQQQQHQQPQPQLQQQQRQQQQQQELRELQELRSGDVLLTFDGLSLDSSGFCKVLGQRLHFAAARDLRGVGEVVQLTVWRGSQEVALNVRLRPEQNLVPRPQFDCCPPFFVCGGLVFQPLSFEYLQAWEFGSEPTHLRDLFCRGRLQPDRTEAVVLTQILGDDINQGYGSGFVGAPVVVSVNGQQVVNLAHLVRLVRTLRAQAQSTDDQADAAAGTGRAGVGFLQFDTEGSFGPIRLVLPLAALDEADSRVALIYGVPECSAHFAESPENYLLAGNAQLERSNSACSASKATQTSDLNQALRDNNRLKVQKYFKYLRLFFESMSALPKQKMKLWRGMSVDLHQNPQYKVGNTVVWWGVSSCTSDVNVAKNFAKGCGGKCSIITIESETASDISDITFYSNEKESLLRPGTQLKVKSNKMNGNVCEITLQEVGTLIS</sequence>
<organism evidence="6 7">
    <name type="scientific">Polarella glacialis</name>
    <name type="common">Dinoflagellate</name>
    <dbReference type="NCBI Taxonomy" id="89957"/>
    <lineage>
        <taxon>Eukaryota</taxon>
        <taxon>Sar</taxon>
        <taxon>Alveolata</taxon>
        <taxon>Dinophyceae</taxon>
        <taxon>Suessiales</taxon>
        <taxon>Suessiaceae</taxon>
        <taxon>Polarella</taxon>
    </lineage>
</organism>
<dbReference type="SUPFAM" id="SSF50156">
    <property type="entry name" value="PDZ domain-like"/>
    <property type="match status" value="1"/>
</dbReference>
<evidence type="ECO:0000256" key="2">
    <source>
        <dbReference type="ARBA" id="ARBA00022801"/>
    </source>
</evidence>
<protein>
    <recommendedName>
        <fullName evidence="5">Protease Do-like PDZ domain-containing protein</fullName>
    </recommendedName>
</protein>
<evidence type="ECO:0000256" key="4">
    <source>
        <dbReference type="SAM" id="MobiDB-lite"/>
    </source>
</evidence>
<feature type="region of interest" description="Disordered" evidence="4">
    <location>
        <begin position="270"/>
        <end position="307"/>
    </location>
</feature>
<dbReference type="InterPro" id="IPR041517">
    <property type="entry name" value="DEGP_PDZ"/>
</dbReference>
<dbReference type="OrthoDB" id="76871at2759"/>
<dbReference type="InterPro" id="IPR043504">
    <property type="entry name" value="Peptidase_S1_PA_chymotrypsin"/>
</dbReference>
<accession>A0A813HIE9</accession>
<evidence type="ECO:0000313" key="7">
    <source>
        <dbReference type="Proteomes" id="UP000654075"/>
    </source>
</evidence>
<proteinExistence type="predicted"/>
<dbReference type="InterPro" id="IPR036034">
    <property type="entry name" value="PDZ_sf"/>
</dbReference>
<reference evidence="6" key="1">
    <citation type="submission" date="2021-02" db="EMBL/GenBank/DDBJ databases">
        <authorList>
            <person name="Dougan E. K."/>
            <person name="Rhodes N."/>
            <person name="Thang M."/>
            <person name="Chan C."/>
        </authorList>
    </citation>
    <scope>NUCLEOTIDE SEQUENCE</scope>
</reference>
<gene>
    <name evidence="6" type="ORF">PGLA1383_LOCUS52622</name>
</gene>
<evidence type="ECO:0000256" key="3">
    <source>
        <dbReference type="ARBA" id="ARBA00022825"/>
    </source>
</evidence>
<dbReference type="Gene3D" id="3.20.190.20">
    <property type="match status" value="1"/>
</dbReference>
<dbReference type="PANTHER" id="PTHR45980:SF9">
    <property type="entry name" value="PROTEASE DO-LIKE 10, MITOCHONDRIAL-RELATED"/>
    <property type="match status" value="1"/>
</dbReference>
<keyword evidence="3" id="KW-0720">Serine protease</keyword>
<feature type="domain" description="Protease Do-like PDZ" evidence="5">
    <location>
        <begin position="384"/>
        <end position="489"/>
    </location>
</feature>
<dbReference type="Proteomes" id="UP000654075">
    <property type="component" value="Unassembled WGS sequence"/>
</dbReference>
<keyword evidence="1" id="KW-0645">Protease</keyword>
<dbReference type="Gene3D" id="3.90.176.10">
    <property type="entry name" value="Toxin ADP-ribosyltransferase, Chain A, domain 1"/>
    <property type="match status" value="1"/>
</dbReference>
<dbReference type="InterPro" id="IPR046449">
    <property type="entry name" value="DEGP_PDZ_sf"/>
</dbReference>
<dbReference type="GO" id="GO:0006508">
    <property type="term" value="P:proteolysis"/>
    <property type="evidence" value="ECO:0007669"/>
    <property type="project" value="UniProtKB-KW"/>
</dbReference>
<evidence type="ECO:0000313" key="6">
    <source>
        <dbReference type="EMBL" id="CAE8637235.1"/>
    </source>
</evidence>
<dbReference type="PANTHER" id="PTHR45980">
    <property type="match status" value="1"/>
</dbReference>
<dbReference type="InterPro" id="IPR009003">
    <property type="entry name" value="Peptidase_S1_PA"/>
</dbReference>
<name>A0A813HIE9_POLGL</name>
<dbReference type="Pfam" id="PF13365">
    <property type="entry name" value="Trypsin_2"/>
    <property type="match status" value="1"/>
</dbReference>
<dbReference type="GO" id="GO:0004252">
    <property type="term" value="F:serine-type endopeptidase activity"/>
    <property type="evidence" value="ECO:0007669"/>
    <property type="project" value="TreeGrafter"/>
</dbReference>
<feature type="compositionally biased region" description="Low complexity" evidence="4">
    <location>
        <begin position="282"/>
        <end position="307"/>
    </location>
</feature>
<comment type="caution">
    <text evidence="6">The sequence shown here is derived from an EMBL/GenBank/DDBJ whole genome shotgun (WGS) entry which is preliminary data.</text>
</comment>
<keyword evidence="7" id="KW-1185">Reference proteome</keyword>
<dbReference type="Gene3D" id="2.40.10.10">
    <property type="entry name" value="Trypsin-like serine proteases"/>
    <property type="match status" value="2"/>
</dbReference>
<dbReference type="AlphaFoldDB" id="A0A813HIE9"/>
<evidence type="ECO:0000259" key="5">
    <source>
        <dbReference type="Pfam" id="PF17815"/>
    </source>
</evidence>
<dbReference type="EMBL" id="CAJNNV010031657">
    <property type="protein sequence ID" value="CAE8637235.1"/>
    <property type="molecule type" value="Genomic_DNA"/>
</dbReference>
<dbReference type="SUPFAM" id="SSF50494">
    <property type="entry name" value="Trypsin-like serine proteases"/>
    <property type="match status" value="1"/>
</dbReference>
<dbReference type="Pfam" id="PF17815">
    <property type="entry name" value="PDZ_3"/>
    <property type="match status" value="1"/>
</dbReference>
<evidence type="ECO:0000256" key="1">
    <source>
        <dbReference type="ARBA" id="ARBA00022670"/>
    </source>
</evidence>
<dbReference type="Gene3D" id="2.30.42.10">
    <property type="match status" value="1"/>
</dbReference>
<dbReference type="SUPFAM" id="SSF56399">
    <property type="entry name" value="ADP-ribosylation"/>
    <property type="match status" value="1"/>
</dbReference>
<keyword evidence="2" id="KW-0378">Hydrolase</keyword>